<dbReference type="AlphaFoldDB" id="A0A099UB88"/>
<dbReference type="OrthoDB" id="5328582at2"/>
<sequence length="681" mass="74239">MKKVLLWFLGIICALVLLVIIVLFTPPGNMLVKSILQSQIDKYAPLKLDVDKFSLGFSSIDVLITHSNKIIITLGGDFSLLSQTLDIALKVDARDISALGELVDTPLQGGFIINTTAKGAFNNLAINTTSDIAKSFTDIAVILQDYTPTSIIAHIKDLQIKEVLAMVGMKPYANGALNLNADIKGDKDMNFNGNALLNITQGLVDSTLIKKDFEIEVPKTTFAIVLNALFDMDKLNHDFNFNSNVGNIHSTGETLISNLTTKTHIDVNLSDLSAFTPLAGMPIRGSYATKADIIGGMESLEVRGSTNVADSQTTFNAELRDLAPHSAQVQVKNMSLDTLLWMIYMPRYANMKLNLDAVLSDFDKGISTKTTLNLKGITNNAVMKKEMDLDMPNTNFNLASNIMLDKGIGNADSRLDSDIATLKLTKTSINLNDFAVNVPYEAVIPNLKKLKFTTGIELAGDFKATGIAKLAETLYADFHTQSLGGNIDAVLDNSKLNASLKDVNTLKLFTMAQLPEVFSSNMNGNLQYDTLTEKGTLKAVLSNGKLMPNKITDLAQQYLKTDITKETYEDAGLNANIDKNLIIADIGLKSHNTIIAAKGASIDMDKNTINADLKFQIKDKYIYLKARNKLSSPDINIDASDLIKAEATKAISKGAEKAIDKYIKDDKAKEGAQKLLNSIFK</sequence>
<dbReference type="PATRIC" id="fig|76936.10.peg.181"/>
<dbReference type="Proteomes" id="UP000029925">
    <property type="component" value="Unassembled WGS sequence"/>
</dbReference>
<dbReference type="EMBL" id="LN907858">
    <property type="protein sequence ID" value="CUU39073.1"/>
    <property type="molecule type" value="Genomic_DNA"/>
</dbReference>
<accession>A0A099UB88</accession>
<evidence type="ECO:0000313" key="4">
    <source>
        <dbReference type="Proteomes" id="UP000064525"/>
    </source>
</evidence>
<reference evidence="4" key="3">
    <citation type="submission" date="2015-11" db="EMBL/GenBank/DDBJ databases">
        <authorList>
            <person name="Anvar S.Y."/>
        </authorList>
    </citation>
    <scope>NUCLEOTIDE SEQUENCE [LARGE SCALE GENOMIC DNA]</scope>
</reference>
<keyword evidence="3" id="KW-1185">Reference proteome</keyword>
<dbReference type="EMBL" id="JRPF02000009">
    <property type="protein sequence ID" value="TLD78130.1"/>
    <property type="molecule type" value="Genomic_DNA"/>
</dbReference>
<dbReference type="GeneID" id="78150533"/>
<evidence type="ECO:0000313" key="1">
    <source>
        <dbReference type="EMBL" id="CUU39073.1"/>
    </source>
</evidence>
<proteinExistence type="predicted"/>
<evidence type="ECO:0008006" key="5">
    <source>
        <dbReference type="Google" id="ProtNLM"/>
    </source>
</evidence>
<dbReference type="RefSeq" id="WP_034343773.1">
    <property type="nucleotide sequence ID" value="NZ_CAOMJD010000003.1"/>
</dbReference>
<reference evidence="2 3" key="1">
    <citation type="journal article" date="2014" name="Genome Announc.">
        <title>Draft genome sequences of eight enterohepatic helicobacter species isolated from both laboratory and wild rodents.</title>
        <authorList>
            <person name="Sheh A."/>
            <person name="Shen Z."/>
            <person name="Fox J.G."/>
        </authorList>
    </citation>
    <scope>NUCLEOTIDE SEQUENCE [LARGE SCALE GENOMIC DNA]</scope>
    <source>
        <strain evidence="2 3">MIT 98-6810</strain>
    </source>
</reference>
<reference evidence="1" key="2">
    <citation type="submission" date="2015-11" db="EMBL/GenBank/DDBJ databases">
        <authorList>
            <person name="Zhang Y."/>
            <person name="Guo Z."/>
        </authorList>
    </citation>
    <scope>NUCLEOTIDE SEQUENCE</scope>
    <source>
        <strain evidence="1">1</strain>
    </source>
</reference>
<evidence type="ECO:0000313" key="2">
    <source>
        <dbReference type="EMBL" id="TLD78130.1"/>
    </source>
</evidence>
<organism evidence="1 4">
    <name type="scientific">Helicobacter typhlonius</name>
    <dbReference type="NCBI Taxonomy" id="76936"/>
    <lineage>
        <taxon>Bacteria</taxon>
        <taxon>Pseudomonadati</taxon>
        <taxon>Campylobacterota</taxon>
        <taxon>Epsilonproteobacteria</taxon>
        <taxon>Campylobacterales</taxon>
        <taxon>Helicobacteraceae</taxon>
        <taxon>Helicobacter</taxon>
    </lineage>
</organism>
<dbReference type="STRING" id="76936.BN2458_PEG0186"/>
<dbReference type="KEGG" id="hty:BN2458_PEG0186"/>
<dbReference type="Proteomes" id="UP000064525">
    <property type="component" value="Chromosome I"/>
</dbReference>
<name>A0A099UB88_9HELI</name>
<evidence type="ECO:0000313" key="3">
    <source>
        <dbReference type="Proteomes" id="UP000029925"/>
    </source>
</evidence>
<gene>
    <name evidence="1" type="ORF">BN2458_PEG0186</name>
    <name evidence="2" type="ORF">LS75_007400</name>
</gene>
<protein>
    <recommendedName>
        <fullName evidence="5">Outer membrane protein</fullName>
    </recommendedName>
</protein>